<evidence type="ECO:0000256" key="1">
    <source>
        <dbReference type="ARBA" id="ARBA00022801"/>
    </source>
</evidence>
<protein>
    <submittedName>
        <fullName evidence="3">Alpha/beta fold hydrolase</fullName>
    </submittedName>
</protein>
<dbReference type="SUPFAM" id="SSF53474">
    <property type="entry name" value="alpha/beta-Hydrolases"/>
    <property type="match status" value="1"/>
</dbReference>
<gene>
    <name evidence="3" type="ORF">ACFLIM_07800</name>
</gene>
<accession>A0ABW7A6W6</accession>
<dbReference type="Pfam" id="PF00561">
    <property type="entry name" value="Abhydrolase_1"/>
    <property type="match status" value="1"/>
</dbReference>
<dbReference type="InterPro" id="IPR050266">
    <property type="entry name" value="AB_hydrolase_sf"/>
</dbReference>
<dbReference type="GO" id="GO:0016787">
    <property type="term" value="F:hydrolase activity"/>
    <property type="evidence" value="ECO:0007669"/>
    <property type="project" value="UniProtKB-KW"/>
</dbReference>
<dbReference type="EMBL" id="JBICRM010000004">
    <property type="protein sequence ID" value="MFG1703081.1"/>
    <property type="molecule type" value="Genomic_DNA"/>
</dbReference>
<feature type="domain" description="AB hydrolase-1" evidence="2">
    <location>
        <begin position="52"/>
        <end position="274"/>
    </location>
</feature>
<name>A0ABW7A6W6_9ACTN</name>
<proteinExistence type="predicted"/>
<dbReference type="PRINTS" id="PR00111">
    <property type="entry name" value="ABHYDROLASE"/>
</dbReference>
<dbReference type="InterPro" id="IPR029058">
    <property type="entry name" value="AB_hydrolase_fold"/>
</dbReference>
<comment type="caution">
    <text evidence="3">The sequence shown here is derived from an EMBL/GenBank/DDBJ whole genome shotgun (WGS) entry which is preliminary data.</text>
</comment>
<keyword evidence="4" id="KW-1185">Reference proteome</keyword>
<dbReference type="InterPro" id="IPR000073">
    <property type="entry name" value="AB_hydrolase_1"/>
</dbReference>
<evidence type="ECO:0000313" key="3">
    <source>
        <dbReference type="EMBL" id="MFG1703081.1"/>
    </source>
</evidence>
<dbReference type="PANTHER" id="PTHR43798:SF31">
    <property type="entry name" value="AB HYDROLASE SUPERFAMILY PROTEIN YCLE"/>
    <property type="match status" value="1"/>
</dbReference>
<dbReference type="PANTHER" id="PTHR43798">
    <property type="entry name" value="MONOACYLGLYCEROL LIPASE"/>
    <property type="match status" value="1"/>
</dbReference>
<organism evidence="3 4">
    <name type="scientific">Nonomuraea marmarensis</name>
    <dbReference type="NCBI Taxonomy" id="3351344"/>
    <lineage>
        <taxon>Bacteria</taxon>
        <taxon>Bacillati</taxon>
        <taxon>Actinomycetota</taxon>
        <taxon>Actinomycetes</taxon>
        <taxon>Streptosporangiales</taxon>
        <taxon>Streptosporangiaceae</taxon>
        <taxon>Nonomuraea</taxon>
    </lineage>
</organism>
<dbReference type="RefSeq" id="WP_393163471.1">
    <property type="nucleotide sequence ID" value="NZ_JBICRM010000004.1"/>
</dbReference>
<dbReference type="Proteomes" id="UP001603978">
    <property type="component" value="Unassembled WGS sequence"/>
</dbReference>
<sequence length="290" mass="31388">MSGIYASPEGARAVERRYREFLGRWPVPSEHLRVPTGQGETFVVACGPAGAPPLLLLHGSGTNSAMWLGDVARWAQHFRIYTVDLIGEPGLSAPSRPPLSSGAYADWLDEVLAGLGLERVSIAGVSLGGWMALDFATRWPDRVERLVLTCPSGIGHQRWLPVLGAAALMLLGGARGRRRAMHLILGPASPSAPEAAPMAGEFAEYALLIHKTFRPRRGKLPIFPDAALRRLTMPLLVIAGGRDRLLDSYDTRRRLARTVPGADVRLLAEAGHLLPAHTQEITDFLEATHA</sequence>
<dbReference type="Gene3D" id="3.40.50.1820">
    <property type="entry name" value="alpha/beta hydrolase"/>
    <property type="match status" value="1"/>
</dbReference>
<reference evidence="3 4" key="1">
    <citation type="submission" date="2024-10" db="EMBL/GenBank/DDBJ databases">
        <authorList>
            <person name="Topkara A.R."/>
            <person name="Saygin H."/>
        </authorList>
    </citation>
    <scope>NUCLEOTIDE SEQUENCE [LARGE SCALE GENOMIC DNA]</scope>
    <source>
        <strain evidence="3 4">M3C6</strain>
    </source>
</reference>
<keyword evidence="1 3" id="KW-0378">Hydrolase</keyword>
<evidence type="ECO:0000313" key="4">
    <source>
        <dbReference type="Proteomes" id="UP001603978"/>
    </source>
</evidence>
<evidence type="ECO:0000259" key="2">
    <source>
        <dbReference type="Pfam" id="PF00561"/>
    </source>
</evidence>